<dbReference type="AlphaFoldDB" id="A0A4R6WIH7"/>
<evidence type="ECO:0000313" key="1">
    <source>
        <dbReference type="EMBL" id="TDQ78207.1"/>
    </source>
</evidence>
<dbReference type="Proteomes" id="UP000295292">
    <property type="component" value="Unassembled WGS sequence"/>
</dbReference>
<organism evidence="1 2">
    <name type="scientific">Sphingobacterium yanglingense</name>
    <dbReference type="NCBI Taxonomy" id="1437280"/>
    <lineage>
        <taxon>Bacteria</taxon>
        <taxon>Pseudomonadati</taxon>
        <taxon>Bacteroidota</taxon>
        <taxon>Sphingobacteriia</taxon>
        <taxon>Sphingobacteriales</taxon>
        <taxon>Sphingobacteriaceae</taxon>
        <taxon>Sphingobacterium</taxon>
    </lineage>
</organism>
<dbReference type="SUPFAM" id="SSF53474">
    <property type="entry name" value="alpha/beta-Hydrolases"/>
    <property type="match status" value="1"/>
</dbReference>
<evidence type="ECO:0000313" key="2">
    <source>
        <dbReference type="Proteomes" id="UP000295292"/>
    </source>
</evidence>
<dbReference type="Pfam" id="PF00756">
    <property type="entry name" value="Esterase"/>
    <property type="match status" value="1"/>
</dbReference>
<dbReference type="InterPro" id="IPR029058">
    <property type="entry name" value="AB_hydrolase_fold"/>
</dbReference>
<gene>
    <name evidence="1" type="ORF">CLV99_2187</name>
</gene>
<name>A0A4R6WIH7_9SPHI</name>
<dbReference type="InterPro" id="IPR050583">
    <property type="entry name" value="Mycobacterial_A85_antigen"/>
</dbReference>
<comment type="caution">
    <text evidence="1">The sequence shown here is derived from an EMBL/GenBank/DDBJ whole genome shotgun (WGS) entry which is preliminary data.</text>
</comment>
<dbReference type="OrthoDB" id="9803578at2"/>
<dbReference type="InterPro" id="IPR000801">
    <property type="entry name" value="Esterase-like"/>
</dbReference>
<dbReference type="RefSeq" id="WP_133584450.1">
    <property type="nucleotide sequence ID" value="NZ_SNYV01000013.1"/>
</dbReference>
<keyword evidence="2" id="KW-1185">Reference proteome</keyword>
<reference evidence="1 2" key="1">
    <citation type="submission" date="2019-03" db="EMBL/GenBank/DDBJ databases">
        <title>Genomic Encyclopedia of Archaeal and Bacterial Type Strains, Phase II (KMG-II): from individual species to whole genera.</title>
        <authorList>
            <person name="Goeker M."/>
        </authorList>
    </citation>
    <scope>NUCLEOTIDE SEQUENCE [LARGE SCALE GENOMIC DNA]</scope>
    <source>
        <strain evidence="1 2">DSM 28353</strain>
    </source>
</reference>
<keyword evidence="1" id="KW-0378">Hydrolase</keyword>
<dbReference type="EMBL" id="SNYV01000013">
    <property type="protein sequence ID" value="TDQ78207.1"/>
    <property type="molecule type" value="Genomic_DNA"/>
</dbReference>
<sequence length="389" mass="44751">MSRKMHKIYVHIVNNCSSFIGAPLYLTGTFNNWSPDHLYVGEIPEIGESITVELPEVQEGDLELKMSRGSWGSLSTSGSGRLEGAHMTTVSADSEVFLTIESWRDLFPKSTASKHVHVLAEDFYFPKLNVYKKVWIYLPQNYLKDDRHYPVIYMHDGQHLFDEATSTGRAGPIEWMVDETIDGAITPSIVVAVAHDEDYEVRKEEYMVHVGEELSTAKGWWYLDDLVHRLKPYVDRQYRTLMDPLNTALVGSSLGGLVSIYAGLKYPEVFGVIGAFSPSIWMDEENLYAYASKELFNGGDKHRDQELYFYVGSREIKRRIGATEVNMGEDLTRYHLWLEPHFKGKLSLAINSEGKHGAIYWQGAFRRFYTYWENKINSFKHKNIHYECK</sequence>
<proteinExistence type="predicted"/>
<dbReference type="PANTHER" id="PTHR48098:SF6">
    <property type="entry name" value="FERRI-BACILLIBACTIN ESTERASE BESA"/>
    <property type="match status" value="1"/>
</dbReference>
<dbReference type="PANTHER" id="PTHR48098">
    <property type="entry name" value="ENTEROCHELIN ESTERASE-RELATED"/>
    <property type="match status" value="1"/>
</dbReference>
<accession>A0A4R6WIH7</accession>
<dbReference type="GO" id="GO:0016787">
    <property type="term" value="F:hydrolase activity"/>
    <property type="evidence" value="ECO:0007669"/>
    <property type="project" value="UniProtKB-KW"/>
</dbReference>
<protein>
    <submittedName>
        <fullName evidence="1">Putative alpha/beta superfamily hydrolase</fullName>
    </submittedName>
</protein>
<dbReference type="Gene3D" id="3.40.50.1820">
    <property type="entry name" value="alpha/beta hydrolase"/>
    <property type="match status" value="1"/>
</dbReference>